<feature type="domain" description="MucBP" evidence="4">
    <location>
        <begin position="99"/>
        <end position="161"/>
    </location>
</feature>
<dbReference type="AlphaFoldDB" id="A0A9W6B1M3"/>
<accession>A0A9W6B1M3</accession>
<evidence type="ECO:0000256" key="3">
    <source>
        <dbReference type="SAM" id="SignalP"/>
    </source>
</evidence>
<evidence type="ECO:0000313" key="6">
    <source>
        <dbReference type="Proteomes" id="UP001144204"/>
    </source>
</evidence>
<evidence type="ECO:0000259" key="4">
    <source>
        <dbReference type="Pfam" id="PF06458"/>
    </source>
</evidence>
<dbReference type="RefSeq" id="WP_286136587.1">
    <property type="nucleotide sequence ID" value="NZ_BRPL01000002.1"/>
</dbReference>
<dbReference type="Proteomes" id="UP001144204">
    <property type="component" value="Unassembled WGS sequence"/>
</dbReference>
<feature type="signal peptide" evidence="3">
    <location>
        <begin position="1"/>
        <end position="21"/>
    </location>
</feature>
<feature type="compositionally biased region" description="Low complexity" evidence="2">
    <location>
        <begin position="223"/>
        <end position="233"/>
    </location>
</feature>
<evidence type="ECO:0000313" key="5">
    <source>
        <dbReference type="EMBL" id="GLB47126.1"/>
    </source>
</evidence>
<keyword evidence="6" id="KW-1185">Reference proteome</keyword>
<feature type="compositionally biased region" description="Basic and acidic residues" evidence="2">
    <location>
        <begin position="194"/>
        <end position="222"/>
    </location>
</feature>
<reference evidence="5" key="2">
    <citation type="journal article" date="2023" name="PLoS ONE">
        <title>Philodulcilactobacillus myokoensis gen. nov., sp. nov., a fructophilic, acidophilic, and agar-phobic lactic acid bacterium isolated from fermented vegetable extracts.</title>
        <authorList>
            <person name="Kouya T."/>
            <person name="Ishiyama Y."/>
            <person name="Ohashi S."/>
            <person name="Kumakubo R."/>
            <person name="Yamazaki T."/>
            <person name="Otaki T."/>
        </authorList>
    </citation>
    <scope>NUCLEOTIDE SEQUENCE</scope>
    <source>
        <strain evidence="5">WR16-4</strain>
    </source>
</reference>
<sequence>MRLKVFLFLMALVTFTGLNLANSTDSYAKMVSFDLISSFKGNNSDGTKFTTSPKFEVISGDANKIVDLANHYPHYHANVSQIKLKNGSMRVDYVANPAKLTVKFVDQDGNSIASDQLITQATFGGAYHLDGLKETDYQLIDPNQLEGKINDENEQIVLRYQSLKKDHQNHDANSHSSDSKSNSSATGNNGENKQPSDHQSHSKDEHLKPEPQPDKKSPDQQSKENSSTSHSSSADQVDKNKNQLHHGNSSDQQTVIPVIPNVINPTNAPIQNNNDDWVPLVNATLDYYHQLDQFMNGNLIEIPVKIKLPFQLHLRRNNFIKMRHHHLKPMKLIWKTIKS</sequence>
<evidence type="ECO:0000256" key="1">
    <source>
        <dbReference type="ARBA" id="ARBA00022737"/>
    </source>
</evidence>
<keyword evidence="1" id="KW-0677">Repeat</keyword>
<feature type="compositionally biased region" description="Low complexity" evidence="2">
    <location>
        <begin position="174"/>
        <end position="184"/>
    </location>
</feature>
<gene>
    <name evidence="5" type="ORF">WR164_11050</name>
</gene>
<name>A0A9W6B1M3_9LACO</name>
<dbReference type="EMBL" id="BRPL01000002">
    <property type="protein sequence ID" value="GLB47126.1"/>
    <property type="molecule type" value="Genomic_DNA"/>
</dbReference>
<protein>
    <recommendedName>
        <fullName evidence="4">MucBP domain-containing protein</fullName>
    </recommendedName>
</protein>
<evidence type="ECO:0000256" key="2">
    <source>
        <dbReference type="SAM" id="MobiDB-lite"/>
    </source>
</evidence>
<feature type="chain" id="PRO_5040842749" description="MucBP domain-containing protein" evidence="3">
    <location>
        <begin position="22"/>
        <end position="339"/>
    </location>
</feature>
<dbReference type="Gene3D" id="3.10.20.320">
    <property type="entry name" value="Putative peptidoglycan bound protein (lpxtg motif)"/>
    <property type="match status" value="1"/>
</dbReference>
<proteinExistence type="predicted"/>
<feature type="region of interest" description="Disordered" evidence="2">
    <location>
        <begin position="165"/>
        <end position="256"/>
    </location>
</feature>
<organism evidence="5 6">
    <name type="scientific">Philodulcilactobacillus myokoensis</name>
    <dbReference type="NCBI Taxonomy" id="2929573"/>
    <lineage>
        <taxon>Bacteria</taxon>
        <taxon>Bacillati</taxon>
        <taxon>Bacillota</taxon>
        <taxon>Bacilli</taxon>
        <taxon>Lactobacillales</taxon>
        <taxon>Lactobacillaceae</taxon>
        <taxon>Philodulcilactobacillus</taxon>
    </lineage>
</organism>
<feature type="compositionally biased region" description="Polar residues" evidence="2">
    <location>
        <begin position="245"/>
        <end position="255"/>
    </location>
</feature>
<keyword evidence="3" id="KW-0732">Signal</keyword>
<comment type="caution">
    <text evidence="5">The sequence shown here is derived from an EMBL/GenBank/DDBJ whole genome shotgun (WGS) entry which is preliminary data.</text>
</comment>
<dbReference type="InterPro" id="IPR009459">
    <property type="entry name" value="MucBP_dom"/>
</dbReference>
<reference evidence="5" key="1">
    <citation type="submission" date="2022-07" db="EMBL/GenBank/DDBJ databases">
        <authorList>
            <person name="Kouya T."/>
            <person name="Ishiyama Y."/>
        </authorList>
    </citation>
    <scope>NUCLEOTIDE SEQUENCE</scope>
    <source>
        <strain evidence="5">WR16-4</strain>
    </source>
</reference>
<dbReference type="Pfam" id="PF06458">
    <property type="entry name" value="MucBP"/>
    <property type="match status" value="1"/>
</dbReference>